<dbReference type="KEGG" id="clw:CLAC_12000"/>
<dbReference type="STRING" id="1408189.CLAC_12000"/>
<gene>
    <name evidence="3" type="ORF">CLAC_12000</name>
</gene>
<dbReference type="InterPro" id="IPR026004">
    <property type="entry name" value="Septum_form"/>
</dbReference>
<feature type="region of interest" description="Disordered" evidence="1">
    <location>
        <begin position="1"/>
        <end position="26"/>
    </location>
</feature>
<feature type="compositionally biased region" description="Polar residues" evidence="1">
    <location>
        <begin position="1"/>
        <end position="10"/>
    </location>
</feature>
<feature type="compositionally biased region" description="Low complexity" evidence="1">
    <location>
        <begin position="357"/>
        <end position="375"/>
    </location>
</feature>
<accession>A0A0K2H2L4</accession>
<evidence type="ECO:0000256" key="1">
    <source>
        <dbReference type="SAM" id="MobiDB-lite"/>
    </source>
</evidence>
<keyword evidence="4" id="KW-1185">Reference proteome</keyword>
<dbReference type="Proteomes" id="UP000058446">
    <property type="component" value="Chromosome"/>
</dbReference>
<reference evidence="3 4" key="1">
    <citation type="submission" date="2013-10" db="EMBL/GenBank/DDBJ databases">
        <title>Complete genome sequence of Corynebacterium lactis DSM 45799(T), isolated from raw cow milk.</title>
        <authorList>
            <person name="Ruckert C."/>
            <person name="Albersmeier A."/>
            <person name="Lipski A."/>
            <person name="Kalinowski J."/>
        </authorList>
    </citation>
    <scope>NUCLEOTIDE SEQUENCE [LARGE SCALE GENOMIC DNA]</scope>
    <source>
        <strain evidence="3 4">RW2-5</strain>
    </source>
</reference>
<organism evidence="3 4">
    <name type="scientific">Corynebacterium lactis RW2-5</name>
    <dbReference type="NCBI Taxonomy" id="1408189"/>
    <lineage>
        <taxon>Bacteria</taxon>
        <taxon>Bacillati</taxon>
        <taxon>Actinomycetota</taxon>
        <taxon>Actinomycetes</taxon>
        <taxon>Mycobacteriales</taxon>
        <taxon>Corynebacteriaceae</taxon>
        <taxon>Corynebacterium</taxon>
    </lineage>
</organism>
<proteinExistence type="predicted"/>
<protein>
    <recommendedName>
        <fullName evidence="2">Septum formation-related domain-containing protein</fullName>
    </recommendedName>
</protein>
<feature type="domain" description="Septum formation-related" evidence="2">
    <location>
        <begin position="87"/>
        <end position="314"/>
    </location>
</feature>
<dbReference type="Pfam" id="PF13845">
    <property type="entry name" value="Septum_form"/>
    <property type="match status" value="1"/>
</dbReference>
<dbReference type="RefSeq" id="WP_053413076.1">
    <property type="nucleotide sequence ID" value="NZ_CP006841.1"/>
</dbReference>
<evidence type="ECO:0000313" key="3">
    <source>
        <dbReference type="EMBL" id="ALA68280.1"/>
    </source>
</evidence>
<dbReference type="AlphaFoldDB" id="A0A0K2H2L4"/>
<feature type="region of interest" description="Disordered" evidence="1">
    <location>
        <begin position="333"/>
        <end position="375"/>
    </location>
</feature>
<evidence type="ECO:0000259" key="2">
    <source>
        <dbReference type="Pfam" id="PF13845"/>
    </source>
</evidence>
<evidence type="ECO:0000313" key="4">
    <source>
        <dbReference type="Proteomes" id="UP000058446"/>
    </source>
</evidence>
<dbReference type="PATRIC" id="fig|1408189.4.peg.2421"/>
<feature type="compositionally biased region" description="Basic and acidic residues" evidence="1">
    <location>
        <begin position="12"/>
        <end position="22"/>
    </location>
</feature>
<name>A0A0K2H2L4_9CORY</name>
<sequence>MADELTNPSPKAQDRGSQDHGRGKSGWGFRALTTAMLVGGAGMAFALQTGAVTMPGQDSTTASWGKTTSPTTTVVDEEVAAFTSAQRGNCLNWNLADDLKISGFRVVDCNQAHAYEVAKRLKMSEAEEYPGQFGEEAQYPTQENLVALQNGVCRQAVTEYLGGKYDGSGRFVSAPIIPPQSQWDKGDRTMLCGIQVVDQDGATSEITGHAAGQDQARVFEQGKCVTVSEDNSIEQVDCKQDHLMESTGIVNLRDHFGETIPSEQEQNDLLSQECVALAQNYLGGDDALYNSTLIPFWTSLTPEALGSGSRSVNCWLIKDNGAGGFSTLNGHANESFTIDGAPPAAPPPRNPLREEQGSTPGAAPNAAPGQPGVTQ</sequence>
<dbReference type="EMBL" id="CP006841">
    <property type="protein sequence ID" value="ALA68280.1"/>
    <property type="molecule type" value="Genomic_DNA"/>
</dbReference>